<dbReference type="RefSeq" id="WP_247375488.1">
    <property type="nucleotide sequence ID" value="NZ_JALLGV010000001.1"/>
</dbReference>
<evidence type="ECO:0000313" key="3">
    <source>
        <dbReference type="Proteomes" id="UP001597119"/>
    </source>
</evidence>
<feature type="domain" description="DICT" evidence="1">
    <location>
        <begin position="105"/>
        <end position="209"/>
    </location>
</feature>
<evidence type="ECO:0000259" key="1">
    <source>
        <dbReference type="Pfam" id="PF10069"/>
    </source>
</evidence>
<reference evidence="2 3" key="1">
    <citation type="journal article" date="2019" name="Int. J. Syst. Evol. Microbiol.">
        <title>The Global Catalogue of Microorganisms (GCM) 10K type strain sequencing project: providing services to taxonomists for standard genome sequencing and annotation.</title>
        <authorList>
            <consortium name="The Broad Institute Genomics Platform"/>
            <consortium name="The Broad Institute Genome Sequencing Center for Infectious Disease"/>
            <person name="Wu L."/>
            <person name="Ma J."/>
        </authorList>
    </citation>
    <scope>NUCLEOTIDE SEQUENCE [LARGE SCALE GENOMIC DNA]</scope>
    <source>
        <strain evidence="2 3">CGMCC 1.12125</strain>
    </source>
</reference>
<evidence type="ECO:0000313" key="2">
    <source>
        <dbReference type="EMBL" id="MFD1587017.1"/>
    </source>
</evidence>
<gene>
    <name evidence="2" type="ORF">ACFR9U_08475</name>
</gene>
<dbReference type="Pfam" id="PF10069">
    <property type="entry name" value="DICT"/>
    <property type="match status" value="1"/>
</dbReference>
<comment type="caution">
    <text evidence="2">The sequence shown here is derived from an EMBL/GenBank/DDBJ whole genome shotgun (WGS) entry which is preliminary data.</text>
</comment>
<dbReference type="Proteomes" id="UP001597119">
    <property type="component" value="Unassembled WGS sequence"/>
</dbReference>
<dbReference type="AlphaFoldDB" id="A0ABD6CAQ8"/>
<dbReference type="InterPro" id="IPR019278">
    <property type="entry name" value="DICT_dom"/>
</dbReference>
<dbReference type="PIRSF" id="PIRSF030471">
    <property type="entry name" value="STR_Vng0742h_prd"/>
    <property type="match status" value="1"/>
</dbReference>
<accession>A0ABD6CAQ8</accession>
<organism evidence="2 3">
    <name type="scientific">Halorientalis brevis</name>
    <dbReference type="NCBI Taxonomy" id="1126241"/>
    <lineage>
        <taxon>Archaea</taxon>
        <taxon>Methanobacteriati</taxon>
        <taxon>Methanobacteriota</taxon>
        <taxon>Stenosarchaea group</taxon>
        <taxon>Halobacteria</taxon>
        <taxon>Halobacteriales</taxon>
        <taxon>Haloarculaceae</taxon>
        <taxon>Halorientalis</taxon>
    </lineage>
</organism>
<proteinExistence type="predicted"/>
<sequence length="238" mass="26504">MSLREHIAEMGAARRTVTVYSDDPHPELADRLADWNVELRFDRLPEGTQEGFVTIRQGGEFMGGIDVGVLAGFFEPSLTLPGEARDDPALATFLDSLDETLFHGTDRRQLLAASREFEDRAWRVGTGRLTAGFQRPAALEAQRSVYERLADRGLDVHVYFDGDWNTPTIPGVRMHAVRNDEIGQFWFVAFDGGNGAGRSSQACALLAEETVSSSYSGFWTYDPSRVESLLAYLETTYQ</sequence>
<name>A0ABD6CAQ8_9EURY</name>
<protein>
    <submittedName>
        <fullName evidence="2">DICT sensory domain-containing protein</fullName>
    </submittedName>
</protein>
<keyword evidence="3" id="KW-1185">Reference proteome</keyword>
<dbReference type="InterPro" id="IPR016954">
    <property type="entry name" value="Uncharacterised_Vng0742h"/>
</dbReference>
<dbReference type="EMBL" id="JBHUDJ010000003">
    <property type="protein sequence ID" value="MFD1587017.1"/>
    <property type="molecule type" value="Genomic_DNA"/>
</dbReference>